<keyword evidence="1 6" id="KW-0963">Cytoplasm</keyword>
<comment type="subunit">
    <text evidence="6">Monomer. Associates with the 50S ribosomal subunit.</text>
</comment>
<dbReference type="InterPro" id="IPR027417">
    <property type="entry name" value="P-loop_NTPase"/>
</dbReference>
<evidence type="ECO:0000313" key="12">
    <source>
        <dbReference type="Proteomes" id="UP000033558"/>
    </source>
</evidence>
<dbReference type="FunFam" id="3.40.50.11060:FF:000001">
    <property type="entry name" value="GTPase HflX"/>
    <property type="match status" value="1"/>
</dbReference>
<dbReference type="PIRSF" id="PIRSF006809">
    <property type="entry name" value="GTP-binding_hflX_prd"/>
    <property type="match status" value="1"/>
</dbReference>
<dbReference type="GO" id="GO:0046872">
    <property type="term" value="F:metal ion binding"/>
    <property type="evidence" value="ECO:0007669"/>
    <property type="project" value="UniProtKB-KW"/>
</dbReference>
<dbReference type="Pfam" id="PF01926">
    <property type="entry name" value="MMR_HSR1"/>
    <property type="match status" value="1"/>
</dbReference>
<feature type="binding site" evidence="7">
    <location>
        <begin position="202"/>
        <end position="209"/>
    </location>
    <ligand>
        <name>GTP</name>
        <dbReference type="ChEBI" id="CHEBI:37565"/>
    </ligand>
</feature>
<dbReference type="CDD" id="cd01878">
    <property type="entry name" value="HflX"/>
    <property type="match status" value="1"/>
</dbReference>
<accession>A0A0F4LR53</accession>
<dbReference type="OrthoDB" id="9812272at2"/>
<keyword evidence="12" id="KW-1185">Reference proteome</keyword>
<comment type="function">
    <text evidence="6">GTPase that associates with the 50S ribosomal subunit and may have a role during protein synthesis or ribosome biogenesis.</text>
</comment>
<feature type="binding site" evidence="7">
    <location>
        <begin position="234"/>
        <end position="238"/>
    </location>
    <ligand>
        <name>GTP</name>
        <dbReference type="ChEBI" id="CHEBI:37565"/>
    </ligand>
</feature>
<evidence type="ECO:0000256" key="4">
    <source>
        <dbReference type="ARBA" id="ARBA00022842"/>
    </source>
</evidence>
<dbReference type="SUPFAM" id="SSF52540">
    <property type="entry name" value="P-loop containing nucleoside triphosphate hydrolases"/>
    <property type="match status" value="1"/>
</dbReference>
<keyword evidence="2 8" id="KW-0479">Metal-binding</keyword>
<feature type="binding site" evidence="7">
    <location>
        <begin position="343"/>
        <end position="345"/>
    </location>
    <ligand>
        <name>GTP</name>
        <dbReference type="ChEBI" id="CHEBI:37565"/>
    </ligand>
</feature>
<name>A0A0F4LR53_9LACO</name>
<feature type="binding site" evidence="8">
    <location>
        <position position="236"/>
    </location>
    <ligand>
        <name>Mg(2+)</name>
        <dbReference type="ChEBI" id="CHEBI:18420"/>
    </ligand>
</feature>
<gene>
    <name evidence="6 11" type="primary">hflX</name>
    <name evidence="11" type="ORF">JG30_14740</name>
</gene>
<organism evidence="11 12">
    <name type="scientific">Bombilactobacillus mellifer</name>
    <dbReference type="NCBI Taxonomy" id="1218492"/>
    <lineage>
        <taxon>Bacteria</taxon>
        <taxon>Bacillati</taxon>
        <taxon>Bacillota</taxon>
        <taxon>Bacilli</taxon>
        <taxon>Lactobacillales</taxon>
        <taxon>Lactobacillaceae</taxon>
        <taxon>Bombilactobacillus</taxon>
    </lineage>
</organism>
<dbReference type="STRING" id="1218492.JG30_14740"/>
<dbReference type="GO" id="GO:0003924">
    <property type="term" value="F:GTPase activity"/>
    <property type="evidence" value="ECO:0007669"/>
    <property type="project" value="UniProtKB-UniRule"/>
</dbReference>
<dbReference type="RefSeq" id="WP_046317616.1">
    <property type="nucleotide sequence ID" value="NZ_JBHSZT010000005.1"/>
</dbReference>
<feature type="region of interest" description="Disordered" evidence="9">
    <location>
        <begin position="133"/>
        <end position="156"/>
    </location>
</feature>
<evidence type="ECO:0000256" key="2">
    <source>
        <dbReference type="ARBA" id="ARBA00022723"/>
    </source>
</evidence>
<reference evidence="11 12" key="1">
    <citation type="submission" date="2015-01" db="EMBL/GenBank/DDBJ databases">
        <title>Comparative genomics of the lactic acid bacteria isolated from the honey bee gut.</title>
        <authorList>
            <person name="Ellegaard K.M."/>
            <person name="Tamarit D."/>
            <person name="Javelind E."/>
            <person name="Olofsson T."/>
            <person name="Andersson S.G."/>
            <person name="Vasquez A."/>
        </authorList>
    </citation>
    <scope>NUCLEOTIDE SEQUENCE [LARGE SCALE GENOMIC DNA]</scope>
    <source>
        <strain evidence="11 12">Bin4</strain>
    </source>
</reference>
<dbReference type="InterPro" id="IPR030394">
    <property type="entry name" value="G_HFLX_dom"/>
</dbReference>
<feature type="binding site" evidence="8">
    <location>
        <position position="209"/>
    </location>
    <ligand>
        <name>Mg(2+)</name>
        <dbReference type="ChEBI" id="CHEBI:18420"/>
    </ligand>
</feature>
<dbReference type="GO" id="GO:0005737">
    <property type="term" value="C:cytoplasm"/>
    <property type="evidence" value="ECO:0007669"/>
    <property type="project" value="UniProtKB-SubCell"/>
</dbReference>
<dbReference type="Proteomes" id="UP000033558">
    <property type="component" value="Unassembled WGS sequence"/>
</dbReference>
<dbReference type="InterPro" id="IPR016496">
    <property type="entry name" value="GTPase_HflX"/>
</dbReference>
<keyword evidence="3 6" id="KW-0547">Nucleotide-binding</keyword>
<dbReference type="EMBL" id="JXJQ01000010">
    <property type="protein sequence ID" value="KJY60784.1"/>
    <property type="molecule type" value="Genomic_DNA"/>
</dbReference>
<dbReference type="InterPro" id="IPR006073">
    <property type="entry name" value="GTP-bd"/>
</dbReference>
<evidence type="ECO:0000256" key="9">
    <source>
        <dbReference type="SAM" id="MobiDB-lite"/>
    </source>
</evidence>
<dbReference type="InterPro" id="IPR025121">
    <property type="entry name" value="GTPase_HflX_N"/>
</dbReference>
<feature type="binding site" evidence="7">
    <location>
        <begin position="256"/>
        <end position="259"/>
    </location>
    <ligand>
        <name>GTP</name>
        <dbReference type="ChEBI" id="CHEBI:37565"/>
    </ligand>
</feature>
<evidence type="ECO:0000256" key="5">
    <source>
        <dbReference type="ARBA" id="ARBA00023134"/>
    </source>
</evidence>
<dbReference type="NCBIfam" id="TIGR03156">
    <property type="entry name" value="GTP_HflX"/>
    <property type="match status" value="1"/>
</dbReference>
<evidence type="ECO:0000313" key="11">
    <source>
        <dbReference type="EMBL" id="KJY60784.1"/>
    </source>
</evidence>
<dbReference type="HAMAP" id="MF_00900">
    <property type="entry name" value="GTPase_HflX"/>
    <property type="match status" value="1"/>
</dbReference>
<evidence type="ECO:0000256" key="7">
    <source>
        <dbReference type="PIRSR" id="PIRSR006809-1"/>
    </source>
</evidence>
<comment type="cofactor">
    <cofactor evidence="8">
        <name>Mg(2+)</name>
        <dbReference type="ChEBI" id="CHEBI:18420"/>
    </cofactor>
</comment>
<dbReference type="GO" id="GO:0005525">
    <property type="term" value="F:GTP binding"/>
    <property type="evidence" value="ECO:0007669"/>
    <property type="project" value="UniProtKB-UniRule"/>
</dbReference>
<dbReference type="PRINTS" id="PR00326">
    <property type="entry name" value="GTP1OBG"/>
</dbReference>
<protein>
    <recommendedName>
        <fullName evidence="6">GTPase HflX</fullName>
    </recommendedName>
    <alternativeName>
        <fullName evidence="6">GTP-binding protein HflX</fullName>
    </alternativeName>
</protein>
<dbReference type="Pfam" id="PF13167">
    <property type="entry name" value="GTP-bdg_N"/>
    <property type="match status" value="1"/>
</dbReference>
<keyword evidence="4 8" id="KW-0460">Magnesium</keyword>
<evidence type="ECO:0000256" key="3">
    <source>
        <dbReference type="ARBA" id="ARBA00022741"/>
    </source>
</evidence>
<feature type="domain" description="Hflx-type G" evidence="10">
    <location>
        <begin position="196"/>
        <end position="365"/>
    </location>
</feature>
<dbReference type="Gene3D" id="3.40.50.300">
    <property type="entry name" value="P-loop containing nucleotide triphosphate hydrolases"/>
    <property type="match status" value="1"/>
</dbReference>
<dbReference type="Pfam" id="PF16360">
    <property type="entry name" value="GTP-bdg_M"/>
    <property type="match status" value="1"/>
</dbReference>
<dbReference type="PANTHER" id="PTHR10229">
    <property type="entry name" value="GTP-BINDING PROTEIN HFLX"/>
    <property type="match status" value="1"/>
</dbReference>
<evidence type="ECO:0000256" key="1">
    <source>
        <dbReference type="ARBA" id="ARBA00022490"/>
    </source>
</evidence>
<sequence>MTDQIPVLIGGVDHLQTDFNYSMAELRSLAQAADFKVIQQVHQRLPQVNNKTYFGPGKVQQIQHLAATHAIQTVIVNDELTPAQLRNLERSTQLYFLDRTELILQIFQKRAHSQQAQLQVAIAQLQYQLPRIHPSQNPLDQQRGGQGINNRGAGESQLELKQRQLRQRITQLQNKLQHTKQALTTQSERRQQQHLPQVALVGYTNAGKSTTFNQILAAVPHSKVSPVLVQDQLFATLDTTIRRIDVPQLPTFLLSDTIGFISQLPTTLIAAFRSTLQEAQTADLLIQVIDATHPQKETMIATTQQILTELGIAQKPMIYAYNKADQLPATAIPQISGPTIYYSAYQKKSIQALLHLIGQQLFRNYRSLKLLIPFNEYQIISYLEHQVFIQNRSYHATGILYQVLVQPADLPRLRPFIIEKT</sequence>
<feature type="binding site" evidence="7">
    <location>
        <begin position="322"/>
        <end position="325"/>
    </location>
    <ligand>
        <name>GTP</name>
        <dbReference type="ChEBI" id="CHEBI:37565"/>
    </ligand>
</feature>
<comment type="caution">
    <text evidence="11">The sequence shown here is derived from an EMBL/GenBank/DDBJ whole genome shotgun (WGS) entry which is preliminary data.</text>
</comment>
<evidence type="ECO:0000256" key="6">
    <source>
        <dbReference type="HAMAP-Rule" id="MF_00900"/>
    </source>
</evidence>
<dbReference type="AlphaFoldDB" id="A0A0F4LR53"/>
<proteinExistence type="inferred from homology"/>
<comment type="similarity">
    <text evidence="6">Belongs to the TRAFAC class OBG-HflX-like GTPase superfamily. HflX GTPase family.</text>
</comment>
<dbReference type="PATRIC" id="fig|1218492.5.peg.1528"/>
<comment type="subcellular location">
    <subcellularLocation>
        <location evidence="6">Cytoplasm</location>
    </subcellularLocation>
    <text evidence="6">May associate with membranes.</text>
</comment>
<evidence type="ECO:0000256" key="8">
    <source>
        <dbReference type="PIRSR" id="PIRSR006809-2"/>
    </source>
</evidence>
<dbReference type="Gene3D" id="6.10.250.2860">
    <property type="match status" value="1"/>
</dbReference>
<keyword evidence="5 6" id="KW-0342">GTP-binding</keyword>
<dbReference type="HOGENOM" id="CLU_019597_2_2_9"/>
<dbReference type="GO" id="GO:0043022">
    <property type="term" value="F:ribosome binding"/>
    <property type="evidence" value="ECO:0007669"/>
    <property type="project" value="TreeGrafter"/>
</dbReference>
<evidence type="ECO:0000259" key="10">
    <source>
        <dbReference type="PROSITE" id="PS51705"/>
    </source>
</evidence>
<dbReference type="PROSITE" id="PS51705">
    <property type="entry name" value="G_HFLX"/>
    <property type="match status" value="1"/>
</dbReference>
<dbReference type="PANTHER" id="PTHR10229:SF4">
    <property type="entry name" value="GTPASE HFLX"/>
    <property type="match status" value="1"/>
</dbReference>
<dbReference type="InterPro" id="IPR042108">
    <property type="entry name" value="GTPase_HflX_N_sf"/>
</dbReference>
<dbReference type="InterPro" id="IPR032305">
    <property type="entry name" value="GTP-bd_M"/>
</dbReference>
<dbReference type="Gene3D" id="3.40.50.11060">
    <property type="entry name" value="GTPase HflX, N-terminal domain"/>
    <property type="match status" value="1"/>
</dbReference>